<keyword evidence="2" id="KW-1185">Reference proteome</keyword>
<dbReference type="Proteomes" id="UP001165960">
    <property type="component" value="Unassembled WGS sequence"/>
</dbReference>
<gene>
    <name evidence="1" type="ORF">DSO57_1006399</name>
</gene>
<sequence length="229" mass="25266">MDDDFTTVSPLENTVSRLNQVTASFSTCGGFDKVLGLFQYSAKMLILLSKGGLNGNTGLATRLVNLARVISDARTLLRFRGSFPLLAQGLEASFGPKKISGVTLIMKLQLISMLIYYPLEHIYWLGAQGILPAKPKTIGTAAVWSCRAWFTYNVLEFINIREQFKLLSQKETSEGKDAKSTSSDRYRLLVQTFSLTCYTYMSAQYSFDSPFNPTSVDVAGFLAALAAYA</sequence>
<evidence type="ECO:0000313" key="1">
    <source>
        <dbReference type="EMBL" id="KAJ9074438.1"/>
    </source>
</evidence>
<evidence type="ECO:0000313" key="2">
    <source>
        <dbReference type="Proteomes" id="UP001165960"/>
    </source>
</evidence>
<accession>A0ACC2TIC7</accession>
<proteinExistence type="predicted"/>
<name>A0ACC2TIC7_9FUNG</name>
<organism evidence="1 2">
    <name type="scientific">Entomophthora muscae</name>
    <dbReference type="NCBI Taxonomy" id="34485"/>
    <lineage>
        <taxon>Eukaryota</taxon>
        <taxon>Fungi</taxon>
        <taxon>Fungi incertae sedis</taxon>
        <taxon>Zoopagomycota</taxon>
        <taxon>Entomophthoromycotina</taxon>
        <taxon>Entomophthoromycetes</taxon>
        <taxon>Entomophthorales</taxon>
        <taxon>Entomophthoraceae</taxon>
        <taxon>Entomophthora</taxon>
    </lineage>
</organism>
<protein>
    <submittedName>
        <fullName evidence="1">Uncharacterized protein</fullName>
    </submittedName>
</protein>
<comment type="caution">
    <text evidence="1">The sequence shown here is derived from an EMBL/GenBank/DDBJ whole genome shotgun (WGS) entry which is preliminary data.</text>
</comment>
<dbReference type="EMBL" id="QTSX02002858">
    <property type="protein sequence ID" value="KAJ9074438.1"/>
    <property type="molecule type" value="Genomic_DNA"/>
</dbReference>
<reference evidence="1" key="1">
    <citation type="submission" date="2022-04" db="EMBL/GenBank/DDBJ databases">
        <title>Genome of the entomopathogenic fungus Entomophthora muscae.</title>
        <authorList>
            <person name="Elya C."/>
            <person name="Lovett B.R."/>
            <person name="Lee E."/>
            <person name="Macias A.M."/>
            <person name="Hajek A.E."/>
            <person name="De Bivort B.L."/>
            <person name="Kasson M.T."/>
            <person name="De Fine Licht H.H."/>
            <person name="Stajich J.E."/>
        </authorList>
    </citation>
    <scope>NUCLEOTIDE SEQUENCE</scope>
    <source>
        <strain evidence="1">Berkeley</strain>
    </source>
</reference>